<sequence>MLGGCVAHGVAALWVVGPVGVQLPQLHQVGPQGAGGMVPAPCWRLRRQLCGSMAAEARHPVLQSA</sequence>
<evidence type="ECO:0000313" key="2">
    <source>
        <dbReference type="Proteomes" id="UP000320207"/>
    </source>
</evidence>
<proteinExistence type="predicted"/>
<protein>
    <submittedName>
        <fullName evidence="1">Uncharacterized protein</fullName>
    </submittedName>
</protein>
<dbReference type="GeneID" id="64368018"/>
<reference evidence="1 2" key="1">
    <citation type="submission" date="2019-05" db="EMBL/GenBank/DDBJ databases">
        <authorList>
            <person name="Kotturi H."/>
            <person name="Sahi U."/>
            <person name="Kelough E.M."/>
            <person name="Ahmed D."/>
            <person name="Caruso S.M."/>
            <person name="Garlena R.A."/>
            <person name="Russell D.A."/>
            <person name="Pope W.H."/>
            <person name="Jacobs-Sera D."/>
            <person name="Hatfull G.F."/>
        </authorList>
    </citation>
    <scope>NUCLEOTIDE SEQUENCE [LARGE SCALE GENOMIC DNA]</scope>
</reference>
<dbReference type="EMBL" id="MK977708">
    <property type="protein sequence ID" value="QDF19884.1"/>
    <property type="molecule type" value="Genomic_DNA"/>
</dbReference>
<dbReference type="KEGG" id="vg:64368018"/>
<accession>A0A4Y6EWS2</accession>
<dbReference type="Proteomes" id="UP000320207">
    <property type="component" value="Segment"/>
</dbReference>
<keyword evidence="2" id="KW-1185">Reference proteome</keyword>
<name>A0A4Y6EWS2_9CAUD</name>
<evidence type="ECO:0000313" key="1">
    <source>
        <dbReference type="EMBL" id="QDF19884.1"/>
    </source>
</evidence>
<organism evidence="1 2">
    <name type="scientific">Mycobacterium phage Fulbright</name>
    <dbReference type="NCBI Taxonomy" id="2588511"/>
    <lineage>
        <taxon>Viruses</taxon>
        <taxon>Duplodnaviria</taxon>
        <taxon>Heunggongvirae</taxon>
        <taxon>Uroviricota</taxon>
        <taxon>Caudoviricetes</taxon>
        <taxon>Nclasvirinae</taxon>
        <taxon>Charlievirus</taxon>
        <taxon>Charlievirus Fulbright</taxon>
    </lineage>
</organism>
<gene>
    <name evidence="1" type="primary">67</name>
    <name evidence="1" type="ORF">SEA_FULBRIGHT_67</name>
</gene>
<dbReference type="RefSeq" id="YP_010052204.1">
    <property type="nucleotide sequence ID" value="NC_054453.1"/>
</dbReference>